<dbReference type="PANTHER" id="PTHR19818">
    <property type="entry name" value="ZINC FINGER PROTEIN ZIC AND GLI"/>
    <property type="match status" value="1"/>
</dbReference>
<dbReference type="PANTHER" id="PTHR19818:SF144">
    <property type="entry name" value="METALLOTHIONEIN EXPRESSION ACTIVATOR-RELATED"/>
    <property type="match status" value="1"/>
</dbReference>
<keyword evidence="2" id="KW-0597">Phosphoprotein</keyword>
<evidence type="ECO:0000256" key="4">
    <source>
        <dbReference type="ARBA" id="ARBA00022737"/>
    </source>
</evidence>
<evidence type="ECO:0000256" key="6">
    <source>
        <dbReference type="ARBA" id="ARBA00022833"/>
    </source>
</evidence>
<evidence type="ECO:0000256" key="2">
    <source>
        <dbReference type="ARBA" id="ARBA00022553"/>
    </source>
</evidence>
<keyword evidence="3" id="KW-0479">Metal-binding</keyword>
<feature type="region of interest" description="Disordered" evidence="14">
    <location>
        <begin position="665"/>
        <end position="688"/>
    </location>
</feature>
<feature type="region of interest" description="Disordered" evidence="14">
    <location>
        <begin position="272"/>
        <end position="297"/>
    </location>
</feature>
<feature type="coiled-coil region" evidence="13">
    <location>
        <begin position="164"/>
        <end position="219"/>
    </location>
</feature>
<dbReference type="PROSITE" id="PS00028">
    <property type="entry name" value="ZINC_FINGER_C2H2_1"/>
    <property type="match status" value="2"/>
</dbReference>
<dbReference type="Gene3D" id="3.30.160.60">
    <property type="entry name" value="Classic Zinc Finger"/>
    <property type="match status" value="2"/>
</dbReference>
<evidence type="ECO:0000256" key="13">
    <source>
        <dbReference type="SAM" id="Coils"/>
    </source>
</evidence>
<evidence type="ECO:0000256" key="5">
    <source>
        <dbReference type="ARBA" id="ARBA00022771"/>
    </source>
</evidence>
<name>A0AAN7WLL2_9SACH</name>
<keyword evidence="17" id="KW-1185">Reference proteome</keyword>
<dbReference type="InterPro" id="IPR036236">
    <property type="entry name" value="Znf_C2H2_sf"/>
</dbReference>
<dbReference type="AlphaFoldDB" id="A0AAN7WLL2"/>
<feature type="compositionally biased region" description="Low complexity" evidence="14">
    <location>
        <begin position="272"/>
        <end position="293"/>
    </location>
</feature>
<evidence type="ECO:0000313" key="17">
    <source>
        <dbReference type="Proteomes" id="UP001306508"/>
    </source>
</evidence>
<evidence type="ECO:0000256" key="14">
    <source>
        <dbReference type="SAM" id="MobiDB-lite"/>
    </source>
</evidence>
<keyword evidence="10" id="KW-0804">Transcription</keyword>
<sequence length="714" mass="81945">MDSNETRWMINPIDLFKNEKRTTFSKYEDINLNEFDIFLSSNSADGAHDDGKENKKVYGDYNFPIDNQDIPMTPIDIETDNNLYTYNNNSSNDNDNNKENESNNILINNKNNLGQENVAPAELMNSLIWDELLLDYVNSNPLPCVPIQDTTNDSNNSNQATGILDNLNKMDQQLLEQQEQLNIEIQKQKKMNKLLEEKLKQTQLQQQELRKILKEQQALSSVRFVLGDITQSSRLNNTPKKKIKEFNVSKSTNNSPIKKIQNTKLSFVNSLHSTSKNNNKSNNGNGNGINNSSPKRRQYRFKNNVSDNDSTKQKFQRIKDKNLKINFTTTLTPKDQDNFLTDSALSSPIRASPNRLYVGSPTREYLDKGSPVLGNDLRQNLDINTNLISLQPLADDVLNRSPTNNNFKEATLLDDLPTTFQDTPIRTKDYISPISILMPPSEDHHDTRSPSKSTIIKNPIPFVYSSQKELKKIPAISKSSKLNESFIHVNKTPSSTLELRDSSKKLLSDLNRQLEQSEHQVKPVSPSKGSRKFTKLSRDELDRYVKELPDRLFECLYPNCGKFFKRRYNIRTHIQTHLEDRPYSCDFPGCNKAFVRNHDLIRHKKTHLKKKFVCPCGKIYYREEQLFSHQNKMICIGGKQYYNVLTEQPSRSSNLLCKDVTTRSDSLASSNLPSSSESFNREDSNKENSYGTSLVFKMKRHSIDSPVNKDINSI</sequence>
<dbReference type="PROSITE" id="PS50157">
    <property type="entry name" value="ZINC_FINGER_C2H2_2"/>
    <property type="match status" value="2"/>
</dbReference>
<evidence type="ECO:0000256" key="10">
    <source>
        <dbReference type="ARBA" id="ARBA00023163"/>
    </source>
</evidence>
<dbReference type="GO" id="GO:0045944">
    <property type="term" value="P:positive regulation of transcription by RNA polymerase II"/>
    <property type="evidence" value="ECO:0007669"/>
    <property type="project" value="UniProtKB-ARBA"/>
</dbReference>
<organism evidence="16 17">
    <name type="scientific">Arxiozyma heterogenica</name>
    <dbReference type="NCBI Taxonomy" id="278026"/>
    <lineage>
        <taxon>Eukaryota</taxon>
        <taxon>Fungi</taxon>
        <taxon>Dikarya</taxon>
        <taxon>Ascomycota</taxon>
        <taxon>Saccharomycotina</taxon>
        <taxon>Saccharomycetes</taxon>
        <taxon>Saccharomycetales</taxon>
        <taxon>Saccharomycetaceae</taxon>
        <taxon>Arxiozyma</taxon>
    </lineage>
</organism>
<dbReference type="SMART" id="SM00355">
    <property type="entry name" value="ZnF_C2H2"/>
    <property type="match status" value="2"/>
</dbReference>
<keyword evidence="7" id="KW-0805">Transcription regulation</keyword>
<dbReference type="Proteomes" id="UP001306508">
    <property type="component" value="Unassembled WGS sequence"/>
</dbReference>
<keyword evidence="13" id="KW-0175">Coiled coil</keyword>
<keyword evidence="6" id="KW-0862">Zinc</keyword>
<evidence type="ECO:0000259" key="15">
    <source>
        <dbReference type="PROSITE" id="PS50157"/>
    </source>
</evidence>
<keyword evidence="9" id="KW-0010">Activator</keyword>
<dbReference type="EMBL" id="JAWIZZ010000040">
    <property type="protein sequence ID" value="KAK5780849.1"/>
    <property type="molecule type" value="Genomic_DNA"/>
</dbReference>
<keyword evidence="11" id="KW-0539">Nucleus</keyword>
<feature type="compositionally biased region" description="Low complexity" evidence="14">
    <location>
        <begin position="83"/>
        <end position="94"/>
    </location>
</feature>
<comment type="caution">
    <text evidence="16">The sequence shown here is derived from an EMBL/GenBank/DDBJ whole genome shotgun (WGS) entry which is preliminary data.</text>
</comment>
<feature type="compositionally biased region" description="Low complexity" evidence="14">
    <location>
        <begin position="665"/>
        <end position="678"/>
    </location>
</feature>
<dbReference type="InterPro" id="IPR013087">
    <property type="entry name" value="Znf_C2H2_type"/>
</dbReference>
<dbReference type="InterPro" id="IPR050329">
    <property type="entry name" value="GLI_C2H2-zinc-finger"/>
</dbReference>
<keyword evidence="4" id="KW-0677">Repeat</keyword>
<protein>
    <recommendedName>
        <fullName evidence="15">C2H2-type domain-containing protein</fullName>
    </recommendedName>
</protein>
<evidence type="ECO:0000256" key="11">
    <source>
        <dbReference type="ARBA" id="ARBA00023242"/>
    </source>
</evidence>
<dbReference type="GO" id="GO:0000978">
    <property type="term" value="F:RNA polymerase II cis-regulatory region sequence-specific DNA binding"/>
    <property type="evidence" value="ECO:0007669"/>
    <property type="project" value="TreeGrafter"/>
</dbReference>
<dbReference type="GO" id="GO:0000981">
    <property type="term" value="F:DNA-binding transcription factor activity, RNA polymerase II-specific"/>
    <property type="evidence" value="ECO:0007669"/>
    <property type="project" value="TreeGrafter"/>
</dbReference>
<evidence type="ECO:0000313" key="16">
    <source>
        <dbReference type="EMBL" id="KAK5780849.1"/>
    </source>
</evidence>
<dbReference type="Pfam" id="PF00096">
    <property type="entry name" value="zf-C2H2"/>
    <property type="match status" value="2"/>
</dbReference>
<evidence type="ECO:0000256" key="1">
    <source>
        <dbReference type="ARBA" id="ARBA00004123"/>
    </source>
</evidence>
<proteinExistence type="predicted"/>
<dbReference type="GO" id="GO:0005634">
    <property type="term" value="C:nucleus"/>
    <property type="evidence" value="ECO:0007669"/>
    <property type="project" value="UniProtKB-SubCell"/>
</dbReference>
<dbReference type="GO" id="GO:0005737">
    <property type="term" value="C:cytoplasm"/>
    <property type="evidence" value="ECO:0007669"/>
    <property type="project" value="UniProtKB-ARBA"/>
</dbReference>
<gene>
    <name evidence="16" type="ORF">RI543_001976</name>
</gene>
<accession>A0AAN7WLL2</accession>
<evidence type="ECO:0000256" key="12">
    <source>
        <dbReference type="PROSITE-ProRule" id="PRU00042"/>
    </source>
</evidence>
<dbReference type="FunFam" id="3.30.160.60:FF:002021">
    <property type="entry name" value="Transcription factor"/>
    <property type="match status" value="1"/>
</dbReference>
<evidence type="ECO:0000256" key="8">
    <source>
        <dbReference type="ARBA" id="ARBA00023125"/>
    </source>
</evidence>
<feature type="region of interest" description="Disordered" evidence="14">
    <location>
        <begin position="83"/>
        <end position="104"/>
    </location>
</feature>
<dbReference type="GO" id="GO:0008270">
    <property type="term" value="F:zinc ion binding"/>
    <property type="evidence" value="ECO:0007669"/>
    <property type="project" value="UniProtKB-KW"/>
</dbReference>
<comment type="subcellular location">
    <subcellularLocation>
        <location evidence="1">Nucleus</location>
    </subcellularLocation>
</comment>
<reference evidence="17" key="1">
    <citation type="submission" date="2023-07" db="EMBL/GenBank/DDBJ databases">
        <title>A draft genome of Kazachstania heterogenica Y-27499.</title>
        <authorList>
            <person name="Donic C."/>
            <person name="Kralova J.S."/>
            <person name="Fidel L."/>
            <person name="Ben-Dor S."/>
            <person name="Jung S."/>
        </authorList>
    </citation>
    <scope>NUCLEOTIDE SEQUENCE [LARGE SCALE GENOMIC DNA]</scope>
    <source>
        <strain evidence="17">Y27499</strain>
    </source>
</reference>
<feature type="domain" description="C2H2-type" evidence="15">
    <location>
        <begin position="583"/>
        <end position="612"/>
    </location>
</feature>
<evidence type="ECO:0000256" key="3">
    <source>
        <dbReference type="ARBA" id="ARBA00022723"/>
    </source>
</evidence>
<evidence type="ECO:0000256" key="7">
    <source>
        <dbReference type="ARBA" id="ARBA00023015"/>
    </source>
</evidence>
<evidence type="ECO:0000256" key="9">
    <source>
        <dbReference type="ARBA" id="ARBA00023159"/>
    </source>
</evidence>
<keyword evidence="5 12" id="KW-0863">Zinc-finger</keyword>
<feature type="domain" description="C2H2-type" evidence="15">
    <location>
        <begin position="553"/>
        <end position="582"/>
    </location>
</feature>
<dbReference type="FunFam" id="3.30.160.60:FF:001752">
    <property type="entry name" value="Transcriptional factor SWI5"/>
    <property type="match status" value="1"/>
</dbReference>
<keyword evidence="8" id="KW-0238">DNA-binding</keyword>
<dbReference type="GO" id="GO:0000082">
    <property type="term" value="P:G1/S transition of mitotic cell cycle"/>
    <property type="evidence" value="ECO:0007669"/>
    <property type="project" value="UniProtKB-ARBA"/>
</dbReference>
<dbReference type="SUPFAM" id="SSF57667">
    <property type="entry name" value="beta-beta-alpha zinc fingers"/>
    <property type="match status" value="1"/>
</dbReference>